<evidence type="ECO:0000313" key="4">
    <source>
        <dbReference type="Proteomes" id="UP001141253"/>
    </source>
</evidence>
<feature type="region of interest" description="Disordered" evidence="1">
    <location>
        <begin position="1"/>
        <end position="21"/>
    </location>
</feature>
<evidence type="ECO:0000256" key="1">
    <source>
        <dbReference type="SAM" id="MobiDB-lite"/>
    </source>
</evidence>
<protein>
    <submittedName>
        <fullName evidence="3">Uncharacterized protein</fullName>
    </submittedName>
</protein>
<feature type="transmembrane region" description="Helical" evidence="2">
    <location>
        <begin position="29"/>
        <end position="49"/>
    </location>
</feature>
<dbReference type="EMBL" id="JAPFFI010000022">
    <property type="protein sequence ID" value="KAJ6328097.1"/>
    <property type="molecule type" value="Genomic_DNA"/>
</dbReference>
<evidence type="ECO:0000256" key="2">
    <source>
        <dbReference type="SAM" id="Phobius"/>
    </source>
</evidence>
<sequence>MGQLKESLSPPKCSSDASRDNSRLDLEPFAGLFILSGSVSAFGFLVALLRKGGNLQILSCIQRVLTKKRILRWASIHFSRENSIIPKTKDQVQPSTSVELAVFKV</sequence>
<proteinExistence type="predicted"/>
<accession>A0ABQ9A875</accession>
<organism evidence="3 4">
    <name type="scientific">Salix suchowensis</name>
    <dbReference type="NCBI Taxonomy" id="1278906"/>
    <lineage>
        <taxon>Eukaryota</taxon>
        <taxon>Viridiplantae</taxon>
        <taxon>Streptophyta</taxon>
        <taxon>Embryophyta</taxon>
        <taxon>Tracheophyta</taxon>
        <taxon>Spermatophyta</taxon>
        <taxon>Magnoliopsida</taxon>
        <taxon>eudicotyledons</taxon>
        <taxon>Gunneridae</taxon>
        <taxon>Pentapetalae</taxon>
        <taxon>rosids</taxon>
        <taxon>fabids</taxon>
        <taxon>Malpighiales</taxon>
        <taxon>Salicaceae</taxon>
        <taxon>Saliceae</taxon>
        <taxon>Salix</taxon>
    </lineage>
</organism>
<gene>
    <name evidence="3" type="ORF">OIU77_009896</name>
</gene>
<name>A0ABQ9A875_9ROSI</name>
<keyword evidence="2" id="KW-0812">Transmembrane</keyword>
<evidence type="ECO:0000313" key="3">
    <source>
        <dbReference type="EMBL" id="KAJ6328097.1"/>
    </source>
</evidence>
<reference evidence="3" key="2">
    <citation type="journal article" date="2023" name="Int. J. Mol. Sci.">
        <title>De Novo Assembly and Annotation of 11 Diverse Shrub Willow (Salix) Genomes Reveals Novel Gene Organization in Sex-Linked Regions.</title>
        <authorList>
            <person name="Hyden B."/>
            <person name="Feng K."/>
            <person name="Yates T.B."/>
            <person name="Jawdy S."/>
            <person name="Cereghino C."/>
            <person name="Smart L.B."/>
            <person name="Muchero W."/>
        </authorList>
    </citation>
    <scope>NUCLEOTIDE SEQUENCE</scope>
    <source>
        <tissue evidence="3">Shoot tip</tissue>
    </source>
</reference>
<keyword evidence="2" id="KW-1133">Transmembrane helix</keyword>
<keyword evidence="4" id="KW-1185">Reference proteome</keyword>
<dbReference type="Proteomes" id="UP001141253">
    <property type="component" value="Chromosome 14"/>
</dbReference>
<reference evidence="3" key="1">
    <citation type="submission" date="2022-10" db="EMBL/GenBank/DDBJ databases">
        <authorList>
            <person name="Hyden B.L."/>
            <person name="Feng K."/>
            <person name="Yates T."/>
            <person name="Jawdy S."/>
            <person name="Smart L.B."/>
            <person name="Muchero W."/>
        </authorList>
    </citation>
    <scope>NUCLEOTIDE SEQUENCE</scope>
    <source>
        <tissue evidence="3">Shoot tip</tissue>
    </source>
</reference>
<keyword evidence="2" id="KW-0472">Membrane</keyword>
<comment type="caution">
    <text evidence="3">The sequence shown here is derived from an EMBL/GenBank/DDBJ whole genome shotgun (WGS) entry which is preliminary data.</text>
</comment>